<dbReference type="InterPro" id="IPR007310">
    <property type="entry name" value="Aerobactin_biosyn_IucA/IucC_N"/>
</dbReference>
<keyword evidence="5" id="KW-0436">Ligase</keyword>
<organism evidence="5 6">
    <name type="scientific">Paenibacillus plantiphilus</name>
    <dbReference type="NCBI Taxonomy" id="2905650"/>
    <lineage>
        <taxon>Bacteria</taxon>
        <taxon>Bacillati</taxon>
        <taxon>Bacillota</taxon>
        <taxon>Bacilli</taxon>
        <taxon>Bacillales</taxon>
        <taxon>Paenibacillaceae</taxon>
        <taxon>Paenibacillus</taxon>
    </lineage>
</organism>
<accession>A0ABM9C099</accession>
<dbReference type="Gene3D" id="1.10.510.40">
    <property type="match status" value="1"/>
</dbReference>
<dbReference type="Pfam" id="PF06276">
    <property type="entry name" value="FhuF"/>
    <property type="match status" value="1"/>
</dbReference>
<comment type="pathway">
    <text evidence="1">Siderophore biosynthesis.</text>
</comment>
<feature type="domain" description="Aerobactin siderophore biosynthesis IucA/IucC N-terminal" evidence="3">
    <location>
        <begin position="153"/>
        <end position="401"/>
    </location>
</feature>
<dbReference type="PANTHER" id="PTHR34384">
    <property type="entry name" value="L-2,3-DIAMINOPROPANOATE--CITRATE LIGASE"/>
    <property type="match status" value="1"/>
</dbReference>
<dbReference type="InterPro" id="IPR037455">
    <property type="entry name" value="LucA/IucC-like"/>
</dbReference>
<dbReference type="EC" id="6.3.2.55" evidence="5"/>
<dbReference type="Gene3D" id="6.10.250.3370">
    <property type="match status" value="1"/>
</dbReference>
<reference evidence="5" key="1">
    <citation type="submission" date="2022-01" db="EMBL/GenBank/DDBJ databases">
        <authorList>
            <person name="Criscuolo A."/>
        </authorList>
    </citation>
    <scope>NUCLEOTIDE SEQUENCE</scope>
    <source>
        <strain evidence="5">CIP111893</strain>
    </source>
</reference>
<comment type="similarity">
    <text evidence="2">Belongs to the IucA/IucC family.</text>
</comment>
<dbReference type="Proteomes" id="UP000838686">
    <property type="component" value="Unassembled WGS sequence"/>
</dbReference>
<gene>
    <name evidence="5" type="primary">sbnF_2</name>
    <name evidence="5" type="ORF">PAECIP111893_00853</name>
</gene>
<name>A0ABM9C099_9BACL</name>
<dbReference type="Pfam" id="PF04183">
    <property type="entry name" value="IucA_IucC"/>
    <property type="match status" value="1"/>
</dbReference>
<sequence>MELEMEMSRIAAAVGSTRYIAVRRRVFRQLIAALIYEQVIQPEYERLPDGTERFTIYGADEMGRRIRYVCEGARKLSFGRIRLSAKPVCRMAGEEEQEADDLARFLCEVAELLPAAPALLAPFIDEIEQTLLKDAMAEHGRRQYTGTAMLDDCDELEGGVTEGHPYHPCYKSRIGFNLHDNGAYGPEFKGRFKLQWIAVRRELAQVSLSELAYYETWIGQELGPVSLRQFTDRLRAEGKSPEQYLYMPVHPWQWRKQAAALMLGSISSGEIVLLGEGEDEYTAQQSIRTLSNRTNPFKANVKLALGIVNTSSLRTLSGRHVRNGPIVSDRLRAMIESDRYLREERPLILLREIVGISVQAGWLTPSLREDSEGMLGVIWRESIHQKLASGEEAVPYTVLCHLRADGRPWIDDWVQKEGLEVWLSALLSVTLQPLLHLLYAHGVALEAHAQNLLLIHRDGIPCRLAARDFSGGVLLYKATGANADLYPETDRPHEVRDVFHNALFFINLTELTLFLEQHYGYEERAFWQLVASGIDRYCDGHPELAEQFRLHDLFDETAEIGQLAKRRLFGGSGQEDQHVRNVLSIIRTRSEGGEPTDEYAGSAG</sequence>
<evidence type="ECO:0000256" key="1">
    <source>
        <dbReference type="ARBA" id="ARBA00004924"/>
    </source>
</evidence>
<evidence type="ECO:0000259" key="3">
    <source>
        <dbReference type="Pfam" id="PF04183"/>
    </source>
</evidence>
<dbReference type="InterPro" id="IPR022770">
    <property type="entry name" value="IucA/IucC-like_C"/>
</dbReference>
<dbReference type="PANTHER" id="PTHR34384:SF6">
    <property type="entry name" value="STAPHYLOFERRIN B SYNTHASE"/>
    <property type="match status" value="1"/>
</dbReference>
<evidence type="ECO:0000259" key="4">
    <source>
        <dbReference type="Pfam" id="PF06276"/>
    </source>
</evidence>
<comment type="caution">
    <text evidence="5">The sequence shown here is derived from an EMBL/GenBank/DDBJ whole genome shotgun (WGS) entry which is preliminary data.</text>
</comment>
<proteinExistence type="inferred from homology"/>
<dbReference type="Gene3D" id="3.30.310.280">
    <property type="match status" value="1"/>
</dbReference>
<dbReference type="RefSeq" id="WP_236339177.1">
    <property type="nucleotide sequence ID" value="NZ_CAKMMF010000004.1"/>
</dbReference>
<evidence type="ECO:0000256" key="2">
    <source>
        <dbReference type="ARBA" id="ARBA00007832"/>
    </source>
</evidence>
<protein>
    <submittedName>
        <fullName evidence="5">2-[(L-alanin-3-ylcarbamoyl)methyl]-3-(2-aminoethylcarbamoyl)-2-hydroxypropanoate synthase</fullName>
        <ecNumber evidence="5">6.3.2.55</ecNumber>
    </submittedName>
</protein>
<evidence type="ECO:0000313" key="5">
    <source>
        <dbReference type="EMBL" id="CAH1197627.1"/>
    </source>
</evidence>
<dbReference type="EMBL" id="CAKMMF010000004">
    <property type="protein sequence ID" value="CAH1197627.1"/>
    <property type="molecule type" value="Genomic_DNA"/>
</dbReference>
<feature type="domain" description="Aerobactin siderophore biosynthesis IucA/IucC-like C-terminal" evidence="4">
    <location>
        <begin position="422"/>
        <end position="569"/>
    </location>
</feature>
<dbReference type="GO" id="GO:0016874">
    <property type="term" value="F:ligase activity"/>
    <property type="evidence" value="ECO:0007669"/>
    <property type="project" value="UniProtKB-KW"/>
</dbReference>
<keyword evidence="6" id="KW-1185">Reference proteome</keyword>
<evidence type="ECO:0000313" key="6">
    <source>
        <dbReference type="Proteomes" id="UP000838686"/>
    </source>
</evidence>